<evidence type="ECO:0000256" key="1">
    <source>
        <dbReference type="SAM" id="Phobius"/>
    </source>
</evidence>
<protein>
    <submittedName>
        <fullName evidence="2">Uncharacterized protein</fullName>
    </submittedName>
</protein>
<evidence type="ECO:0000313" key="3">
    <source>
        <dbReference type="Proteomes" id="UP000256329"/>
    </source>
</evidence>
<sequence length="61" mass="6977">MFSLCIIYSSFEKVAFVSKMIGNGNSKTTVSISKYLGYFIKFAILLKAYCPFCHFLFPTPY</sequence>
<gene>
    <name evidence="2" type="ORF">DXX99_06080</name>
</gene>
<dbReference type="EMBL" id="QSLN01000007">
    <property type="protein sequence ID" value="RDV82968.1"/>
    <property type="molecule type" value="Genomic_DNA"/>
</dbReference>
<organism evidence="2 3">
    <name type="scientific">Ammonifex thiophilus</name>
    <dbReference type="NCBI Taxonomy" id="444093"/>
    <lineage>
        <taxon>Bacteria</taxon>
        <taxon>Bacillati</taxon>
        <taxon>Bacillota</taxon>
        <taxon>Clostridia</taxon>
        <taxon>Thermoanaerobacterales</taxon>
        <taxon>Thermoanaerobacteraceae</taxon>
        <taxon>Ammonifex</taxon>
    </lineage>
</organism>
<keyword evidence="1" id="KW-1133">Transmembrane helix</keyword>
<keyword evidence="1" id="KW-0812">Transmembrane</keyword>
<accession>A0A3D8P4C7</accession>
<name>A0A3D8P4C7_9THEO</name>
<feature type="transmembrane region" description="Helical" evidence="1">
    <location>
        <begin position="35"/>
        <end position="57"/>
    </location>
</feature>
<comment type="caution">
    <text evidence="2">The sequence shown here is derived from an EMBL/GenBank/DDBJ whole genome shotgun (WGS) entry which is preliminary data.</text>
</comment>
<dbReference type="Proteomes" id="UP000256329">
    <property type="component" value="Unassembled WGS sequence"/>
</dbReference>
<keyword evidence="1" id="KW-0472">Membrane</keyword>
<proteinExistence type="predicted"/>
<dbReference type="AlphaFoldDB" id="A0A3D8P4C7"/>
<evidence type="ECO:0000313" key="2">
    <source>
        <dbReference type="EMBL" id="RDV82968.1"/>
    </source>
</evidence>
<reference evidence="2 3" key="1">
    <citation type="submission" date="2018-08" db="EMBL/GenBank/DDBJ databases">
        <title>Form III RuBisCO-mediated autotrophy in Thermodesulfobium bacteria.</title>
        <authorList>
            <person name="Toshchakov S.V."/>
            <person name="Kublanov I.V."/>
            <person name="Frolov E."/>
            <person name="Bonch-Osmolovskaya E.A."/>
            <person name="Tourova T.P."/>
            <person name="Chernych N.A."/>
            <person name="Lebedinsky A.V."/>
        </authorList>
    </citation>
    <scope>NUCLEOTIDE SEQUENCE [LARGE SCALE GENOMIC DNA]</scope>
    <source>
        <strain evidence="2 3">SR</strain>
    </source>
</reference>
<keyword evidence="3" id="KW-1185">Reference proteome</keyword>